<dbReference type="EMBL" id="GL833122">
    <property type="protein sequence ID" value="EGB11569.1"/>
    <property type="molecule type" value="Genomic_DNA"/>
</dbReference>
<dbReference type="PROSITE" id="PS51257">
    <property type="entry name" value="PROKAR_LIPOPROTEIN"/>
    <property type="match status" value="1"/>
</dbReference>
<feature type="binding site" evidence="6">
    <location>
        <position position="25"/>
    </location>
    <ligand>
        <name>substrate</name>
    </ligand>
</feature>
<keyword evidence="4" id="KW-0726">Sexual differentiation</keyword>
<keyword evidence="3" id="KW-0221">Differentiation</keyword>
<protein>
    <recommendedName>
        <fullName evidence="9">14 kDa phosphohistidine phosphatase</fullName>
    </recommendedName>
</protein>
<dbReference type="Pfam" id="PF05005">
    <property type="entry name" value="Ocnus"/>
    <property type="match status" value="1"/>
</dbReference>
<dbReference type="PANTHER" id="PTHR12258:SF5">
    <property type="entry name" value="BCDNA.GH02250-RELATED"/>
    <property type="match status" value="1"/>
</dbReference>
<evidence type="ECO:0000256" key="5">
    <source>
        <dbReference type="PIRSR" id="PIRSR607702-1"/>
    </source>
</evidence>
<sequence>MRKTAGASTVAPTVASCAIGQGIQKYVLVQAGDRYFVRGNTRAAYHKDAARPLVDELTAMGVAHEVLGGGRIQADLANKKIAIYGHSIGFPWQGEFRHDLSAAVVAEAYPDAEVTTSNEGY</sequence>
<accession>F0XZR4</accession>
<comment type="similarity">
    <text evidence="2">Belongs to the janus family.</text>
</comment>
<dbReference type="InParanoid" id="F0XZR4"/>
<evidence type="ECO:0000313" key="8">
    <source>
        <dbReference type="Proteomes" id="UP000002729"/>
    </source>
</evidence>
<evidence type="ECO:0000256" key="3">
    <source>
        <dbReference type="ARBA" id="ARBA00022782"/>
    </source>
</evidence>
<dbReference type="PANTHER" id="PTHR12258">
    <property type="entry name" value="JANUS-A/JANUS-B"/>
    <property type="match status" value="1"/>
</dbReference>
<dbReference type="InterPro" id="IPR007702">
    <property type="entry name" value="Janus"/>
</dbReference>
<evidence type="ECO:0008006" key="9">
    <source>
        <dbReference type="Google" id="ProtNLM"/>
    </source>
</evidence>
<dbReference type="Gene3D" id="3.50.20.20">
    <property type="entry name" value="Janus/Ocnus"/>
    <property type="match status" value="1"/>
</dbReference>
<dbReference type="Proteomes" id="UP000002729">
    <property type="component" value="Unassembled WGS sequence"/>
</dbReference>
<keyword evidence="8" id="KW-1185">Reference proteome</keyword>
<evidence type="ECO:0000256" key="4">
    <source>
        <dbReference type="ARBA" id="ARBA00022928"/>
    </source>
</evidence>
<name>F0XZR4_AURAN</name>
<gene>
    <name evidence="7" type="ORF">AURANDRAFT_21146</name>
</gene>
<feature type="active site" description="Proton acceptor" evidence="5">
    <location>
        <position position="46"/>
    </location>
</feature>
<evidence type="ECO:0000256" key="1">
    <source>
        <dbReference type="ARBA" id="ARBA00002508"/>
    </source>
</evidence>
<proteinExistence type="inferred from homology"/>
<evidence type="ECO:0000313" key="7">
    <source>
        <dbReference type="EMBL" id="EGB11569.1"/>
    </source>
</evidence>
<organism evidence="8">
    <name type="scientific">Aureococcus anophagefferens</name>
    <name type="common">Harmful bloom alga</name>
    <dbReference type="NCBI Taxonomy" id="44056"/>
    <lineage>
        <taxon>Eukaryota</taxon>
        <taxon>Sar</taxon>
        <taxon>Stramenopiles</taxon>
        <taxon>Ochrophyta</taxon>
        <taxon>Pelagophyceae</taxon>
        <taxon>Pelagomonadales</taxon>
        <taxon>Pelagomonadaceae</taxon>
        <taxon>Aureococcus</taxon>
    </lineage>
</organism>
<dbReference type="GO" id="GO:0030154">
    <property type="term" value="P:cell differentiation"/>
    <property type="evidence" value="ECO:0007669"/>
    <property type="project" value="UniProtKB-KW"/>
</dbReference>
<dbReference type="AlphaFoldDB" id="F0XZR4"/>
<dbReference type="RefSeq" id="XP_009033924.1">
    <property type="nucleotide sequence ID" value="XM_009035676.1"/>
</dbReference>
<comment type="function">
    <text evidence="1">JanA and janB regulate somatic sex differentiation.</text>
</comment>
<reference evidence="7 8" key="1">
    <citation type="journal article" date="2011" name="Proc. Natl. Acad. Sci. U.S.A.">
        <title>Niche of harmful alga Aureococcus anophagefferens revealed through ecogenomics.</title>
        <authorList>
            <person name="Gobler C.J."/>
            <person name="Berry D.L."/>
            <person name="Dyhrman S.T."/>
            <person name="Wilhelm S.W."/>
            <person name="Salamov A."/>
            <person name="Lobanov A.V."/>
            <person name="Zhang Y."/>
            <person name="Collier J.L."/>
            <person name="Wurch L.L."/>
            <person name="Kustka A.B."/>
            <person name="Dill B.D."/>
            <person name="Shah M."/>
            <person name="VerBerkmoes N.C."/>
            <person name="Kuo A."/>
            <person name="Terry A."/>
            <person name="Pangilinan J."/>
            <person name="Lindquist E.A."/>
            <person name="Lucas S."/>
            <person name="Paulsen I.T."/>
            <person name="Hattenrath-Lehmann T.K."/>
            <person name="Talmage S.C."/>
            <person name="Walker E.A."/>
            <person name="Koch F."/>
            <person name="Burson A.M."/>
            <person name="Marcoval M.A."/>
            <person name="Tang Y.Z."/>
            <person name="Lecleir G.R."/>
            <person name="Coyne K.J."/>
            <person name="Berg G.M."/>
            <person name="Bertrand E.M."/>
            <person name="Saito M.A."/>
            <person name="Gladyshev V.N."/>
            <person name="Grigoriev I.V."/>
        </authorList>
    </citation>
    <scope>NUCLEOTIDE SEQUENCE [LARGE SCALE GENOMIC DNA]</scope>
    <source>
        <strain evidence="8">CCMP 1984</strain>
    </source>
</reference>
<dbReference type="GO" id="GO:0007548">
    <property type="term" value="P:sex differentiation"/>
    <property type="evidence" value="ECO:0007669"/>
    <property type="project" value="UniProtKB-KW"/>
</dbReference>
<dbReference type="GO" id="GO:0101006">
    <property type="term" value="F:protein histidine phosphatase activity"/>
    <property type="evidence" value="ECO:0007669"/>
    <property type="project" value="TreeGrafter"/>
</dbReference>
<dbReference type="SUPFAM" id="SSF143724">
    <property type="entry name" value="PHP14-like"/>
    <property type="match status" value="1"/>
</dbReference>
<evidence type="ECO:0000256" key="6">
    <source>
        <dbReference type="PIRSR" id="PIRSR607702-2"/>
    </source>
</evidence>
<dbReference type="GO" id="GO:0005829">
    <property type="term" value="C:cytosol"/>
    <property type="evidence" value="ECO:0007669"/>
    <property type="project" value="TreeGrafter"/>
</dbReference>
<dbReference type="GeneID" id="20219404"/>
<dbReference type="InterPro" id="IPR038596">
    <property type="entry name" value="Janus_sf"/>
</dbReference>
<evidence type="ECO:0000256" key="2">
    <source>
        <dbReference type="ARBA" id="ARBA00010971"/>
    </source>
</evidence>
<dbReference type="OrthoDB" id="10249612at2759"/>
<dbReference type="KEGG" id="aaf:AURANDRAFT_21146"/>